<dbReference type="SUPFAM" id="SSF82679">
    <property type="entry name" value="N-utilization substance G protein NusG, N-terminal domain"/>
    <property type="match status" value="1"/>
</dbReference>
<dbReference type="Gene3D" id="3.30.70.940">
    <property type="entry name" value="NusG, N-terminal domain"/>
    <property type="match status" value="1"/>
</dbReference>
<dbReference type="GO" id="GO:0006354">
    <property type="term" value="P:DNA-templated transcription elongation"/>
    <property type="evidence" value="ECO:0007669"/>
    <property type="project" value="InterPro"/>
</dbReference>
<feature type="domain" description="NusG-like N-terminal" evidence="2">
    <location>
        <begin position="11"/>
        <end position="34"/>
    </location>
</feature>
<name>K1TE36_9ZZZZ</name>
<protein>
    <submittedName>
        <fullName evidence="3">Protein containing Transcription antitermination protein, NusG</fullName>
    </submittedName>
</protein>
<comment type="caution">
    <text evidence="3">The sequence shown here is derived from an EMBL/GenBank/DDBJ whole genome shotgun (WGS) entry which is preliminary data.</text>
</comment>
<dbReference type="Pfam" id="PF02357">
    <property type="entry name" value="NusG"/>
    <property type="match status" value="1"/>
</dbReference>
<accession>K1TE36</accession>
<dbReference type="InterPro" id="IPR036735">
    <property type="entry name" value="NGN_dom_sf"/>
</dbReference>
<organism evidence="3">
    <name type="scientific">human gut metagenome</name>
    <dbReference type="NCBI Taxonomy" id="408170"/>
    <lineage>
        <taxon>unclassified sequences</taxon>
        <taxon>metagenomes</taxon>
        <taxon>organismal metagenomes</taxon>
    </lineage>
</organism>
<evidence type="ECO:0000313" key="3">
    <source>
        <dbReference type="EMBL" id="EKC71422.1"/>
    </source>
</evidence>
<dbReference type="EMBL" id="AJWZ01002267">
    <property type="protein sequence ID" value="EKC71422.1"/>
    <property type="molecule type" value="Genomic_DNA"/>
</dbReference>
<dbReference type="InterPro" id="IPR006645">
    <property type="entry name" value="NGN-like_dom"/>
</dbReference>
<sequence>MSQEKVDLEPKWYVIHTYSGYENKVKADLEKKGKKSRNGRILSLKLLFLWKNK</sequence>
<keyword evidence="1" id="KW-0804">Transcription</keyword>
<evidence type="ECO:0000256" key="1">
    <source>
        <dbReference type="ARBA" id="ARBA00023163"/>
    </source>
</evidence>
<reference evidence="3" key="1">
    <citation type="journal article" date="2013" name="Environ. Microbiol.">
        <title>Microbiota from the distal guts of lean and obese adolescents exhibit partial functional redundancy besides clear differences in community structure.</title>
        <authorList>
            <person name="Ferrer M."/>
            <person name="Ruiz A."/>
            <person name="Lanza F."/>
            <person name="Haange S.B."/>
            <person name="Oberbach A."/>
            <person name="Till H."/>
            <person name="Bargiela R."/>
            <person name="Campoy C."/>
            <person name="Segura M.T."/>
            <person name="Richter M."/>
            <person name="von Bergen M."/>
            <person name="Seifert J."/>
            <person name="Suarez A."/>
        </authorList>
    </citation>
    <scope>NUCLEOTIDE SEQUENCE</scope>
</reference>
<dbReference type="AlphaFoldDB" id="K1TE36"/>
<evidence type="ECO:0000259" key="2">
    <source>
        <dbReference type="Pfam" id="PF02357"/>
    </source>
</evidence>
<gene>
    <name evidence="3" type="ORF">OBE_03404</name>
</gene>
<proteinExistence type="predicted"/>